<dbReference type="Gene3D" id="3.40.50.1240">
    <property type="entry name" value="Phosphoglycerate mutase-like"/>
    <property type="match status" value="1"/>
</dbReference>
<dbReference type="RefSeq" id="WP_209513132.1">
    <property type="nucleotide sequence ID" value="NZ_JAGGKS010000015.1"/>
</dbReference>
<evidence type="ECO:0000313" key="2">
    <source>
        <dbReference type="Proteomes" id="UP001519342"/>
    </source>
</evidence>
<dbReference type="SUPFAM" id="SSF53254">
    <property type="entry name" value="Phosphoglycerate mutase-like"/>
    <property type="match status" value="1"/>
</dbReference>
<dbReference type="PIRSF" id="PIRSF000709">
    <property type="entry name" value="6PFK_2-Ptase"/>
    <property type="match status" value="1"/>
</dbReference>
<dbReference type="Pfam" id="PF00300">
    <property type="entry name" value="His_Phos_1"/>
    <property type="match status" value="1"/>
</dbReference>
<keyword evidence="1" id="KW-0413">Isomerase</keyword>
<dbReference type="SMART" id="SM00855">
    <property type="entry name" value="PGAM"/>
    <property type="match status" value="1"/>
</dbReference>
<dbReference type="PANTHER" id="PTHR48100">
    <property type="entry name" value="BROAD-SPECIFICITY PHOSPHATASE YOR283W-RELATED"/>
    <property type="match status" value="1"/>
</dbReference>
<organism evidence="1 2">
    <name type="scientific">Sedimentibacter acidaminivorans</name>
    <dbReference type="NCBI Taxonomy" id="913099"/>
    <lineage>
        <taxon>Bacteria</taxon>
        <taxon>Bacillati</taxon>
        <taxon>Bacillota</taxon>
        <taxon>Tissierellia</taxon>
        <taxon>Sedimentibacter</taxon>
    </lineage>
</organism>
<accession>A0ABS4GIA6</accession>
<reference evidence="1 2" key="1">
    <citation type="submission" date="2021-03" db="EMBL/GenBank/DDBJ databases">
        <title>Genomic Encyclopedia of Type Strains, Phase IV (KMG-IV): sequencing the most valuable type-strain genomes for metagenomic binning, comparative biology and taxonomic classification.</title>
        <authorList>
            <person name="Goeker M."/>
        </authorList>
    </citation>
    <scope>NUCLEOTIDE SEQUENCE [LARGE SCALE GENOMIC DNA]</scope>
    <source>
        <strain evidence="1 2">DSM 24004</strain>
    </source>
</reference>
<protein>
    <submittedName>
        <fullName evidence="1">Phosphoglycerate mutase</fullName>
        <ecNumber evidence="1">5.4.2.12</ecNumber>
    </submittedName>
</protein>
<dbReference type="InterPro" id="IPR050275">
    <property type="entry name" value="PGM_Phosphatase"/>
</dbReference>
<comment type="caution">
    <text evidence="1">The sequence shown here is derived from an EMBL/GenBank/DDBJ whole genome shotgun (WGS) entry which is preliminary data.</text>
</comment>
<dbReference type="Proteomes" id="UP001519342">
    <property type="component" value="Unassembled WGS sequence"/>
</dbReference>
<name>A0ABS4GIA6_9FIRM</name>
<dbReference type="GO" id="GO:0004619">
    <property type="term" value="F:phosphoglycerate mutase activity"/>
    <property type="evidence" value="ECO:0007669"/>
    <property type="project" value="UniProtKB-EC"/>
</dbReference>
<dbReference type="CDD" id="cd07067">
    <property type="entry name" value="HP_PGM_like"/>
    <property type="match status" value="1"/>
</dbReference>
<evidence type="ECO:0000313" key="1">
    <source>
        <dbReference type="EMBL" id="MBP1927427.1"/>
    </source>
</evidence>
<dbReference type="InterPro" id="IPR013078">
    <property type="entry name" value="His_Pase_superF_clade-1"/>
</dbReference>
<dbReference type="EC" id="5.4.2.12" evidence="1"/>
<dbReference type="InterPro" id="IPR029033">
    <property type="entry name" value="His_PPase_superfam"/>
</dbReference>
<keyword evidence="2" id="KW-1185">Reference proteome</keyword>
<dbReference type="EMBL" id="JAGGKS010000015">
    <property type="protein sequence ID" value="MBP1927427.1"/>
    <property type="molecule type" value="Genomic_DNA"/>
</dbReference>
<proteinExistence type="predicted"/>
<sequence>MNESRKIYIIRHCEPQFLNNIPICISKTDIPLSDKGIKKAKELKNYFSRMNVKSVYSSPLARAKKTAEIIADNKISVEIKDDFSEFNIGKWDGMTFAEIKEIYPKEYKDRGEDLENYIVEGGESMAMCRDRALKELWNTIVKSNGNIIIVAHAGVNRAIISSILGISIKESFLFRHDYGSVNTVIYDGDKLKVIKVGEVV</sequence>
<gene>
    <name evidence="1" type="ORF">J2Z76_003329</name>
</gene>